<evidence type="ECO:0000313" key="3">
    <source>
        <dbReference type="EMBL" id="PZF83442.1"/>
    </source>
</evidence>
<evidence type="ECO:0000256" key="2">
    <source>
        <dbReference type="SAM" id="SignalP"/>
    </source>
</evidence>
<organism evidence="3 4">
    <name type="scientific">Jiangella anatolica</name>
    <dbReference type="NCBI Taxonomy" id="2670374"/>
    <lineage>
        <taxon>Bacteria</taxon>
        <taxon>Bacillati</taxon>
        <taxon>Actinomycetota</taxon>
        <taxon>Actinomycetes</taxon>
        <taxon>Jiangellales</taxon>
        <taxon>Jiangellaceae</taxon>
        <taxon>Jiangella</taxon>
    </lineage>
</organism>
<evidence type="ECO:0000313" key="4">
    <source>
        <dbReference type="Proteomes" id="UP000248764"/>
    </source>
</evidence>
<keyword evidence="4" id="KW-1185">Reference proteome</keyword>
<evidence type="ECO:0008006" key="5">
    <source>
        <dbReference type="Google" id="ProtNLM"/>
    </source>
</evidence>
<comment type="caution">
    <text evidence="3">The sequence shown here is derived from an EMBL/GenBank/DDBJ whole genome shotgun (WGS) entry which is preliminary data.</text>
</comment>
<gene>
    <name evidence="3" type="ORF">C1I92_12640</name>
</gene>
<dbReference type="AlphaFoldDB" id="A0A2W2BBF9"/>
<feature type="region of interest" description="Disordered" evidence="1">
    <location>
        <begin position="129"/>
        <end position="173"/>
    </location>
</feature>
<feature type="signal peptide" evidence="2">
    <location>
        <begin position="1"/>
        <end position="22"/>
    </location>
</feature>
<feature type="chain" id="PRO_5015840074" description="Membrane lipoprotein" evidence="2">
    <location>
        <begin position="23"/>
        <end position="173"/>
    </location>
</feature>
<accession>A0A2W2BBF9</accession>
<proteinExistence type="predicted"/>
<protein>
    <recommendedName>
        <fullName evidence="5">Membrane lipoprotein</fullName>
    </recommendedName>
</protein>
<evidence type="ECO:0000256" key="1">
    <source>
        <dbReference type="SAM" id="MobiDB-lite"/>
    </source>
</evidence>
<keyword evidence="2" id="KW-0732">Signal</keyword>
<dbReference type="EMBL" id="POTW01000025">
    <property type="protein sequence ID" value="PZF83442.1"/>
    <property type="molecule type" value="Genomic_DNA"/>
</dbReference>
<dbReference type="RefSeq" id="WP_111255012.1">
    <property type="nucleotide sequence ID" value="NZ_POTW01000025.1"/>
</dbReference>
<name>A0A2W2BBF9_9ACTN</name>
<reference evidence="3 4" key="1">
    <citation type="submission" date="2018-01" db="EMBL/GenBank/DDBJ databases">
        <title>Draft genome sequence of Jiangella sp. GTF31.</title>
        <authorList>
            <person name="Sahin N."/>
            <person name="Ay H."/>
            <person name="Saygin H."/>
        </authorList>
    </citation>
    <scope>NUCLEOTIDE SEQUENCE [LARGE SCALE GENOMIC DNA]</scope>
    <source>
        <strain evidence="3 4">GTF31</strain>
    </source>
</reference>
<dbReference type="Proteomes" id="UP000248764">
    <property type="component" value="Unassembled WGS sequence"/>
</dbReference>
<dbReference type="PROSITE" id="PS51257">
    <property type="entry name" value="PROKAR_LIPOPROTEIN"/>
    <property type="match status" value="1"/>
</dbReference>
<sequence length="173" mass="16980">MRFRWLVVLLLPLLAGCGSSEAADAGELADRAASIGVDPDVVYAVSLDGFAPASQSTGVVGDAGFGVAYTSPSGGLVMLSTDPHGGADAGCVAAGGQQECVAVHDGVAVRLTAAADVLDEETLRAAVEDAHPPTSDELAALFADAPSGGAPVERDDLPPSGDGAPIDPEGAAG</sequence>